<dbReference type="Proteomes" id="UP000645462">
    <property type="component" value="Unassembled WGS sequence"/>
</dbReference>
<sequence length="109" mass="12164">MPHGTKIATCCYCGTRAALVLRGDTRHELSCSACGAPLHDMKMLRAEVAQKQVPTQHRPVKQPKNTGGAPFAAWDRDDGGSKRKKPKKRKTLARRFFEEAIDVIEDIFD</sequence>
<comment type="caution">
    <text evidence="2">The sequence shown here is derived from an EMBL/GenBank/DDBJ whole genome shotgun (WGS) entry which is preliminary data.</text>
</comment>
<protein>
    <submittedName>
        <fullName evidence="2">Uncharacterized protein</fullName>
    </submittedName>
</protein>
<dbReference type="EMBL" id="BMFC01000004">
    <property type="protein sequence ID" value="GGC04463.1"/>
    <property type="molecule type" value="Genomic_DNA"/>
</dbReference>
<evidence type="ECO:0000313" key="2">
    <source>
        <dbReference type="EMBL" id="GGC04463.1"/>
    </source>
</evidence>
<evidence type="ECO:0000256" key="1">
    <source>
        <dbReference type="SAM" id="MobiDB-lite"/>
    </source>
</evidence>
<keyword evidence="3" id="KW-1185">Reference proteome</keyword>
<organism evidence="2 3">
    <name type="scientific">Marivita lacus</name>
    <dbReference type="NCBI Taxonomy" id="1323742"/>
    <lineage>
        <taxon>Bacteria</taxon>
        <taxon>Pseudomonadati</taxon>
        <taxon>Pseudomonadota</taxon>
        <taxon>Alphaproteobacteria</taxon>
        <taxon>Rhodobacterales</taxon>
        <taxon>Roseobacteraceae</taxon>
        <taxon>Marivita</taxon>
    </lineage>
</organism>
<name>A0ABQ1KQY3_9RHOB</name>
<gene>
    <name evidence="2" type="ORF">GCM10011363_21390</name>
</gene>
<reference evidence="3" key="1">
    <citation type="journal article" date="2019" name="Int. J. Syst. Evol. Microbiol.">
        <title>The Global Catalogue of Microorganisms (GCM) 10K type strain sequencing project: providing services to taxonomists for standard genome sequencing and annotation.</title>
        <authorList>
            <consortium name="The Broad Institute Genomics Platform"/>
            <consortium name="The Broad Institute Genome Sequencing Center for Infectious Disease"/>
            <person name="Wu L."/>
            <person name="Ma J."/>
        </authorList>
    </citation>
    <scope>NUCLEOTIDE SEQUENCE [LARGE SCALE GENOMIC DNA]</scope>
    <source>
        <strain evidence="3">CGMCC 1.12478</strain>
    </source>
</reference>
<proteinExistence type="predicted"/>
<accession>A0ABQ1KQY3</accession>
<feature type="region of interest" description="Disordered" evidence="1">
    <location>
        <begin position="49"/>
        <end position="89"/>
    </location>
</feature>
<dbReference type="RefSeq" id="WP_188482028.1">
    <property type="nucleotide sequence ID" value="NZ_BMFC01000004.1"/>
</dbReference>
<evidence type="ECO:0000313" key="3">
    <source>
        <dbReference type="Proteomes" id="UP000645462"/>
    </source>
</evidence>